<name>A0A9N9GQX1_9GLOM</name>
<dbReference type="InterPro" id="IPR050235">
    <property type="entry name" value="CK1_Ser-Thr_kinase"/>
</dbReference>
<dbReference type="GO" id="GO:0004672">
    <property type="term" value="F:protein kinase activity"/>
    <property type="evidence" value="ECO:0007669"/>
    <property type="project" value="InterPro"/>
</dbReference>
<organism evidence="3 4">
    <name type="scientific">Paraglomus brasilianum</name>
    <dbReference type="NCBI Taxonomy" id="144538"/>
    <lineage>
        <taxon>Eukaryota</taxon>
        <taxon>Fungi</taxon>
        <taxon>Fungi incertae sedis</taxon>
        <taxon>Mucoromycota</taxon>
        <taxon>Glomeromycotina</taxon>
        <taxon>Glomeromycetes</taxon>
        <taxon>Paraglomerales</taxon>
        <taxon>Paraglomeraceae</taxon>
        <taxon>Paraglomus</taxon>
    </lineage>
</organism>
<dbReference type="InterPro" id="IPR000719">
    <property type="entry name" value="Prot_kinase_dom"/>
</dbReference>
<keyword evidence="1" id="KW-0175">Coiled coil</keyword>
<proteinExistence type="predicted"/>
<evidence type="ECO:0000256" key="1">
    <source>
        <dbReference type="SAM" id="Coils"/>
    </source>
</evidence>
<dbReference type="Proteomes" id="UP000789739">
    <property type="component" value="Unassembled WGS sequence"/>
</dbReference>
<comment type="caution">
    <text evidence="3">The sequence shown here is derived from an EMBL/GenBank/DDBJ whole genome shotgun (WGS) entry which is preliminary data.</text>
</comment>
<dbReference type="PANTHER" id="PTHR11909">
    <property type="entry name" value="CASEIN KINASE-RELATED"/>
    <property type="match status" value="1"/>
</dbReference>
<gene>
    <name evidence="3" type="ORF">PBRASI_LOCUS8838</name>
</gene>
<dbReference type="InterPro" id="IPR011009">
    <property type="entry name" value="Kinase-like_dom_sf"/>
</dbReference>
<dbReference type="PROSITE" id="PS50011">
    <property type="entry name" value="PROTEIN_KINASE_DOM"/>
    <property type="match status" value="1"/>
</dbReference>
<dbReference type="SUPFAM" id="SSF56112">
    <property type="entry name" value="Protein kinase-like (PK-like)"/>
    <property type="match status" value="1"/>
</dbReference>
<evidence type="ECO:0000313" key="3">
    <source>
        <dbReference type="EMBL" id="CAG8623399.1"/>
    </source>
</evidence>
<dbReference type="Pfam" id="PF17667">
    <property type="entry name" value="Pkinase_fungal"/>
    <property type="match status" value="1"/>
</dbReference>
<sequence>MASAEKLYKDAKKALEKSEKALVLEKGGRDKEKLDSEDMLEMVKLENKQKALEEAKEEWDIEWSRHSNMGFLCCEFASRMLPKLTRLEPDQNQILSTLSRKLFEHHLKRQSEHEDIEILGNFKKGLQSKELPQELKEYHPDGEWMPPPLNSDEVKDMQGPMVTLLKDLAKHSQQHVLGKAIQLSHIHHASVFSSVQPQLLWSLVIWIIELKDNLSKLGNRKNGIGEVINRLELILEHQPSPEPGHLVYAQHVLPVSICLENNIRLTELEIIRHGYCRKAWVISGVVNCADIGINSTNNGTKVIVKYGCDAAMLKKEYEIVQYLQRQSEAIFGPPCGNPIVELGDGTTTLALFKDILTTLQTVHNYGVFHRDINPKNMVVVREGDRNLAYLIDWNIAILSTDTENDDFSCTPLYTSHNRLKTLLMGTPDKRSTYTYTLHDDLESLFWSLLDVLAQADVGHRLPWYRHLKKPSSLKDLCDSRYAIVYDDIE</sequence>
<dbReference type="GO" id="GO:0005524">
    <property type="term" value="F:ATP binding"/>
    <property type="evidence" value="ECO:0007669"/>
    <property type="project" value="InterPro"/>
</dbReference>
<dbReference type="OrthoDB" id="4185642at2759"/>
<keyword evidence="4" id="KW-1185">Reference proteome</keyword>
<feature type="domain" description="Protein kinase" evidence="2">
    <location>
        <begin position="211"/>
        <end position="489"/>
    </location>
</feature>
<dbReference type="EMBL" id="CAJVPI010001694">
    <property type="protein sequence ID" value="CAG8623399.1"/>
    <property type="molecule type" value="Genomic_DNA"/>
</dbReference>
<accession>A0A9N9GQX1</accession>
<evidence type="ECO:0000259" key="2">
    <source>
        <dbReference type="PROSITE" id="PS50011"/>
    </source>
</evidence>
<feature type="coiled-coil region" evidence="1">
    <location>
        <begin position="1"/>
        <end position="62"/>
    </location>
</feature>
<protein>
    <submittedName>
        <fullName evidence="3">9893_t:CDS:1</fullName>
    </submittedName>
</protein>
<dbReference type="InterPro" id="IPR040976">
    <property type="entry name" value="Pkinase_fungal"/>
</dbReference>
<reference evidence="3" key="1">
    <citation type="submission" date="2021-06" db="EMBL/GenBank/DDBJ databases">
        <authorList>
            <person name="Kallberg Y."/>
            <person name="Tangrot J."/>
            <person name="Rosling A."/>
        </authorList>
    </citation>
    <scope>NUCLEOTIDE SEQUENCE</scope>
    <source>
        <strain evidence="3">BR232B</strain>
    </source>
</reference>
<dbReference type="Gene3D" id="1.10.510.10">
    <property type="entry name" value="Transferase(Phosphotransferase) domain 1"/>
    <property type="match status" value="1"/>
</dbReference>
<dbReference type="AlphaFoldDB" id="A0A9N9GQX1"/>
<evidence type="ECO:0000313" key="4">
    <source>
        <dbReference type="Proteomes" id="UP000789739"/>
    </source>
</evidence>